<feature type="region of interest" description="Disordered" evidence="2">
    <location>
        <begin position="405"/>
        <end position="509"/>
    </location>
</feature>
<name>A0A812Q678_9DINO</name>
<feature type="domain" description="Kinesin motor" evidence="4">
    <location>
        <begin position="6"/>
        <end position="247"/>
    </location>
</feature>
<dbReference type="GO" id="GO:0008017">
    <property type="term" value="F:microtubule binding"/>
    <property type="evidence" value="ECO:0007669"/>
    <property type="project" value="InterPro"/>
</dbReference>
<evidence type="ECO:0000313" key="5">
    <source>
        <dbReference type="EMBL" id="CAE7386677.1"/>
    </source>
</evidence>
<dbReference type="GO" id="GO:0003777">
    <property type="term" value="F:microtubule motor activity"/>
    <property type="evidence" value="ECO:0007669"/>
    <property type="project" value="InterPro"/>
</dbReference>
<dbReference type="Pfam" id="PF00225">
    <property type="entry name" value="Kinesin"/>
    <property type="match status" value="1"/>
</dbReference>
<dbReference type="OrthoDB" id="448453at2759"/>
<protein>
    <submittedName>
        <fullName evidence="5">KIF6 protein</fullName>
    </submittedName>
</protein>
<evidence type="ECO:0000313" key="6">
    <source>
        <dbReference type="Proteomes" id="UP000601435"/>
    </source>
</evidence>
<dbReference type="GO" id="GO:0005874">
    <property type="term" value="C:microtubule"/>
    <property type="evidence" value="ECO:0007669"/>
    <property type="project" value="TreeGrafter"/>
</dbReference>
<dbReference type="Proteomes" id="UP000601435">
    <property type="component" value="Unassembled WGS sequence"/>
</dbReference>
<keyword evidence="3" id="KW-0812">Transmembrane</keyword>
<dbReference type="GO" id="GO:0016887">
    <property type="term" value="F:ATP hydrolysis activity"/>
    <property type="evidence" value="ECO:0007669"/>
    <property type="project" value="TreeGrafter"/>
</dbReference>
<keyword evidence="1" id="KW-0547">Nucleotide-binding</keyword>
<dbReference type="InterPro" id="IPR027417">
    <property type="entry name" value="P-loop_NTPase"/>
</dbReference>
<dbReference type="PANTHER" id="PTHR24115:SF162">
    <property type="entry name" value="KINESIN-LIKE PROTEIN KIN-14E"/>
    <property type="match status" value="1"/>
</dbReference>
<organism evidence="5 6">
    <name type="scientific">Symbiodinium necroappetens</name>
    <dbReference type="NCBI Taxonomy" id="1628268"/>
    <lineage>
        <taxon>Eukaryota</taxon>
        <taxon>Sar</taxon>
        <taxon>Alveolata</taxon>
        <taxon>Dinophyceae</taxon>
        <taxon>Suessiales</taxon>
        <taxon>Symbiodiniaceae</taxon>
        <taxon>Symbiodinium</taxon>
    </lineage>
</organism>
<evidence type="ECO:0000256" key="2">
    <source>
        <dbReference type="SAM" id="MobiDB-lite"/>
    </source>
</evidence>
<keyword evidence="6" id="KW-1185">Reference proteome</keyword>
<dbReference type="AlphaFoldDB" id="A0A812Q678"/>
<sequence>MLGKPKARCFCIVHPESEQCPDISFSQTSIQVKLPCVGEEGPRGQQAEDVLRDFAFDRVFGPGGPGSGQARIFQEVAQPAVQDAVERLESCCFVALGCSGHGKTFAVTGGPRRFEDRGLVPRAISCLFELLNAKTNREDFQVKELYRDSFLDLLSKRAPVNSRVGQSQKDRMPCPMERPAAQAAQAACVSCVNESEAYQRLFEGDARRHFERLPRNPETSRGHVFFQLHLKKQSETKEAVLSFVDLAAGAQGAQCPRNQATESIESSLQELRQLARSALCGGLPEPLPEPGLLCSLLLPWLRPGGLSLPSLVTLLPLRWQKQSGSEIYDFLQLVRILHQAAKSRSPQRNGAGPPIPRSPQSQEEASREADTVNSPSDALTTWSPWSAVVVHSQKAEEALEAEELAGAEVGPRPVPMKSELPDPPPLGPRPGLDPLGQLLGRLPTPLRLGGPRGGPPPPPLQPPAELSEPPCAGASASAASTPMRRPSVITLPRRVSKSLADGRRSATAATELRHVEGRGFEGRGIRASLGRAGPGSVPAVAVGIPVPFSLAYPCYSSGTSVPGPEQSMASMIEYMSIAGGPWALLVGVVAAVLPALVLVPVLPQYRFTGQGLCPGSLWWRGLGSRQARRLPALQG</sequence>
<accession>A0A812Q678</accession>
<evidence type="ECO:0000256" key="3">
    <source>
        <dbReference type="SAM" id="Phobius"/>
    </source>
</evidence>
<feature type="compositionally biased region" description="Low complexity" evidence="2">
    <location>
        <begin position="429"/>
        <end position="449"/>
    </location>
</feature>
<feature type="region of interest" description="Disordered" evidence="2">
    <location>
        <begin position="342"/>
        <end position="379"/>
    </location>
</feature>
<dbReference type="EMBL" id="CAJNJA010016720">
    <property type="protein sequence ID" value="CAE7386677.1"/>
    <property type="molecule type" value="Genomic_DNA"/>
</dbReference>
<keyword evidence="3" id="KW-0472">Membrane</keyword>
<dbReference type="Gene3D" id="3.40.850.10">
    <property type="entry name" value="Kinesin motor domain"/>
    <property type="match status" value="1"/>
</dbReference>
<keyword evidence="1" id="KW-0067">ATP-binding</keyword>
<evidence type="ECO:0000259" key="4">
    <source>
        <dbReference type="PROSITE" id="PS50067"/>
    </source>
</evidence>
<gene>
    <name evidence="5" type="primary">KIF6</name>
    <name evidence="5" type="ORF">SNEC2469_LOCUS10486</name>
</gene>
<evidence type="ECO:0000256" key="1">
    <source>
        <dbReference type="PROSITE-ProRule" id="PRU00283"/>
    </source>
</evidence>
<dbReference type="InterPro" id="IPR036961">
    <property type="entry name" value="Kinesin_motor_dom_sf"/>
</dbReference>
<dbReference type="SMART" id="SM00129">
    <property type="entry name" value="KISc"/>
    <property type="match status" value="1"/>
</dbReference>
<dbReference type="InterPro" id="IPR027640">
    <property type="entry name" value="Kinesin-like_fam"/>
</dbReference>
<keyword evidence="3" id="KW-1133">Transmembrane helix</keyword>
<feature type="binding site" evidence="1">
    <location>
        <begin position="97"/>
        <end position="104"/>
    </location>
    <ligand>
        <name>ATP</name>
        <dbReference type="ChEBI" id="CHEBI:30616"/>
    </ligand>
</feature>
<dbReference type="GO" id="GO:0005524">
    <property type="term" value="F:ATP binding"/>
    <property type="evidence" value="ECO:0007669"/>
    <property type="project" value="UniProtKB-UniRule"/>
</dbReference>
<comment type="caution">
    <text evidence="5">The sequence shown here is derived from an EMBL/GenBank/DDBJ whole genome shotgun (WGS) entry which is preliminary data.</text>
</comment>
<dbReference type="GO" id="GO:0005871">
    <property type="term" value="C:kinesin complex"/>
    <property type="evidence" value="ECO:0007669"/>
    <property type="project" value="TreeGrafter"/>
</dbReference>
<dbReference type="SUPFAM" id="SSF52540">
    <property type="entry name" value="P-loop containing nucleoside triphosphate hydrolases"/>
    <property type="match status" value="1"/>
</dbReference>
<proteinExistence type="inferred from homology"/>
<comment type="similarity">
    <text evidence="1">Belongs to the TRAFAC class myosin-kinesin ATPase superfamily. Kinesin family.</text>
</comment>
<feature type="compositionally biased region" description="Pro residues" evidence="2">
    <location>
        <begin position="453"/>
        <end position="462"/>
    </location>
</feature>
<dbReference type="PANTHER" id="PTHR24115">
    <property type="entry name" value="KINESIN-RELATED"/>
    <property type="match status" value="1"/>
</dbReference>
<keyword evidence="1" id="KW-0505">Motor protein</keyword>
<dbReference type="PROSITE" id="PS50067">
    <property type="entry name" value="KINESIN_MOTOR_2"/>
    <property type="match status" value="1"/>
</dbReference>
<feature type="transmembrane region" description="Helical" evidence="3">
    <location>
        <begin position="582"/>
        <end position="602"/>
    </location>
</feature>
<dbReference type="GO" id="GO:0007018">
    <property type="term" value="P:microtubule-based movement"/>
    <property type="evidence" value="ECO:0007669"/>
    <property type="project" value="InterPro"/>
</dbReference>
<reference evidence="5" key="1">
    <citation type="submission" date="2021-02" db="EMBL/GenBank/DDBJ databases">
        <authorList>
            <person name="Dougan E. K."/>
            <person name="Rhodes N."/>
            <person name="Thang M."/>
            <person name="Chan C."/>
        </authorList>
    </citation>
    <scope>NUCLEOTIDE SEQUENCE</scope>
</reference>
<dbReference type="InterPro" id="IPR001752">
    <property type="entry name" value="Kinesin_motor_dom"/>
</dbReference>